<proteinExistence type="predicted"/>
<dbReference type="InterPro" id="IPR005194">
    <property type="entry name" value="Glyco_hydro_65_C"/>
</dbReference>
<feature type="domain" description="Glycoside hydrolase family 65 C-terminal" evidence="1">
    <location>
        <begin position="15"/>
        <end position="68"/>
    </location>
</feature>
<dbReference type="OrthoDB" id="5382128at2759"/>
<dbReference type="EMBL" id="JAGPXF010000008">
    <property type="protein sequence ID" value="KAH7232866.1"/>
    <property type="molecule type" value="Genomic_DNA"/>
</dbReference>
<name>A0A8K0RJL6_9HYPO</name>
<evidence type="ECO:0000259" key="1">
    <source>
        <dbReference type="Pfam" id="PF03633"/>
    </source>
</evidence>
<protein>
    <recommendedName>
        <fullName evidence="1">Glycoside hydrolase family 65 C-terminal domain-containing protein</fullName>
    </recommendedName>
</protein>
<dbReference type="AlphaFoldDB" id="A0A8K0RJL6"/>
<keyword evidence="3" id="KW-1185">Reference proteome</keyword>
<evidence type="ECO:0000313" key="3">
    <source>
        <dbReference type="Proteomes" id="UP000813427"/>
    </source>
</evidence>
<evidence type="ECO:0000313" key="2">
    <source>
        <dbReference type="EMBL" id="KAH7232866.1"/>
    </source>
</evidence>
<gene>
    <name evidence="2" type="ORF">BKA59DRAFT_534600</name>
</gene>
<accession>A0A8K0RJL6</accession>
<sequence>MDLIMSGLVGVRPRQDDVLEVNPLVDEDISYFCAENILYHGRNVTVPWDATGDKYGKSGLRIQIDGQDAGSSDKLERLEIKLEHETAPVSRPIAKSIQLQADSSPPKVASSISNADQQHFHDVFNGRIWFWPETTNASGFDTPEENADEQWATSTFILLSIHSFLSLYNTNYF</sequence>
<organism evidence="2 3">
    <name type="scientific">Fusarium tricinctum</name>
    <dbReference type="NCBI Taxonomy" id="61284"/>
    <lineage>
        <taxon>Eukaryota</taxon>
        <taxon>Fungi</taxon>
        <taxon>Dikarya</taxon>
        <taxon>Ascomycota</taxon>
        <taxon>Pezizomycotina</taxon>
        <taxon>Sordariomycetes</taxon>
        <taxon>Hypocreomycetidae</taxon>
        <taxon>Hypocreales</taxon>
        <taxon>Nectriaceae</taxon>
        <taxon>Fusarium</taxon>
        <taxon>Fusarium tricinctum species complex</taxon>
    </lineage>
</organism>
<reference evidence="2" key="1">
    <citation type="journal article" date="2021" name="Nat. Commun.">
        <title>Genetic determinants of endophytism in the Arabidopsis root mycobiome.</title>
        <authorList>
            <person name="Mesny F."/>
            <person name="Miyauchi S."/>
            <person name="Thiergart T."/>
            <person name="Pickel B."/>
            <person name="Atanasova L."/>
            <person name="Karlsson M."/>
            <person name="Huettel B."/>
            <person name="Barry K.W."/>
            <person name="Haridas S."/>
            <person name="Chen C."/>
            <person name="Bauer D."/>
            <person name="Andreopoulos W."/>
            <person name="Pangilinan J."/>
            <person name="LaButti K."/>
            <person name="Riley R."/>
            <person name="Lipzen A."/>
            <person name="Clum A."/>
            <person name="Drula E."/>
            <person name="Henrissat B."/>
            <person name="Kohler A."/>
            <person name="Grigoriev I.V."/>
            <person name="Martin F.M."/>
            <person name="Hacquard S."/>
        </authorList>
    </citation>
    <scope>NUCLEOTIDE SEQUENCE</scope>
    <source>
        <strain evidence="2">MPI-SDFR-AT-0068</strain>
    </source>
</reference>
<dbReference type="Pfam" id="PF03633">
    <property type="entry name" value="Glyco_hydro_65C"/>
    <property type="match status" value="1"/>
</dbReference>
<dbReference type="Proteomes" id="UP000813427">
    <property type="component" value="Unassembled WGS sequence"/>
</dbReference>
<comment type="caution">
    <text evidence="2">The sequence shown here is derived from an EMBL/GenBank/DDBJ whole genome shotgun (WGS) entry which is preliminary data.</text>
</comment>